<protein>
    <recommendedName>
        <fullName evidence="3">DUF6534 domain-containing protein</fullName>
    </recommendedName>
</protein>
<feature type="transmembrane region" description="Helical" evidence="2">
    <location>
        <begin position="55"/>
        <end position="80"/>
    </location>
</feature>
<keyword evidence="2" id="KW-1133">Transmembrane helix</keyword>
<dbReference type="Pfam" id="PF20152">
    <property type="entry name" value="DUF6534"/>
    <property type="match status" value="1"/>
</dbReference>
<evidence type="ECO:0000313" key="5">
    <source>
        <dbReference type="Proteomes" id="UP000815677"/>
    </source>
</evidence>
<feature type="transmembrane region" description="Helical" evidence="2">
    <location>
        <begin position="133"/>
        <end position="154"/>
    </location>
</feature>
<dbReference type="PANTHER" id="PTHR40465:SF1">
    <property type="entry name" value="DUF6534 DOMAIN-CONTAINING PROTEIN"/>
    <property type="match status" value="1"/>
</dbReference>
<feature type="transmembrane region" description="Helical" evidence="2">
    <location>
        <begin position="92"/>
        <end position="113"/>
    </location>
</feature>
<evidence type="ECO:0000256" key="1">
    <source>
        <dbReference type="SAM" id="MobiDB-lite"/>
    </source>
</evidence>
<name>A0ABQ0KYA6_MYCCL</name>
<proteinExistence type="predicted"/>
<feature type="transmembrane region" description="Helical" evidence="2">
    <location>
        <begin position="166"/>
        <end position="184"/>
    </location>
</feature>
<feature type="transmembrane region" description="Helical" evidence="2">
    <location>
        <begin position="246"/>
        <end position="267"/>
    </location>
</feature>
<gene>
    <name evidence="4" type="ORF">MCHLO_01555</name>
</gene>
<reference evidence="4" key="1">
    <citation type="submission" date="2014-09" db="EMBL/GenBank/DDBJ databases">
        <title>Genome sequence of the luminous mushroom Mycena chlorophos for searching fungal bioluminescence genes.</title>
        <authorList>
            <person name="Tanaka Y."/>
            <person name="Kasuga D."/>
            <person name="Oba Y."/>
            <person name="Hase S."/>
            <person name="Sato K."/>
            <person name="Oba Y."/>
            <person name="Sakakibara Y."/>
        </authorList>
    </citation>
    <scope>NUCLEOTIDE SEQUENCE</scope>
</reference>
<organism evidence="4 5">
    <name type="scientific">Mycena chlorophos</name>
    <name type="common">Agaric fungus</name>
    <name type="synonym">Agaricus chlorophos</name>
    <dbReference type="NCBI Taxonomy" id="658473"/>
    <lineage>
        <taxon>Eukaryota</taxon>
        <taxon>Fungi</taxon>
        <taxon>Dikarya</taxon>
        <taxon>Basidiomycota</taxon>
        <taxon>Agaricomycotina</taxon>
        <taxon>Agaricomycetes</taxon>
        <taxon>Agaricomycetidae</taxon>
        <taxon>Agaricales</taxon>
        <taxon>Marasmiineae</taxon>
        <taxon>Mycenaceae</taxon>
        <taxon>Mycena</taxon>
    </lineage>
</organism>
<feature type="domain" description="DUF6534" evidence="3">
    <location>
        <begin position="211"/>
        <end position="297"/>
    </location>
</feature>
<accession>A0ABQ0KYA6</accession>
<dbReference type="InterPro" id="IPR045339">
    <property type="entry name" value="DUF6534"/>
</dbReference>
<feature type="transmembrane region" description="Helical" evidence="2">
    <location>
        <begin position="273"/>
        <end position="292"/>
    </location>
</feature>
<feature type="region of interest" description="Disordered" evidence="1">
    <location>
        <begin position="330"/>
        <end position="349"/>
    </location>
</feature>
<dbReference type="PANTHER" id="PTHR40465">
    <property type="entry name" value="CHROMOSOME 1, WHOLE GENOME SHOTGUN SEQUENCE"/>
    <property type="match status" value="1"/>
</dbReference>
<keyword evidence="5" id="KW-1185">Reference proteome</keyword>
<evidence type="ECO:0000313" key="4">
    <source>
        <dbReference type="EMBL" id="GAT43892.1"/>
    </source>
</evidence>
<feature type="transmembrane region" description="Helical" evidence="2">
    <location>
        <begin position="196"/>
        <end position="225"/>
    </location>
</feature>
<evidence type="ECO:0000256" key="2">
    <source>
        <dbReference type="SAM" id="Phobius"/>
    </source>
</evidence>
<dbReference type="Proteomes" id="UP000815677">
    <property type="component" value="Unassembled WGS sequence"/>
</dbReference>
<dbReference type="EMBL" id="DF839446">
    <property type="protein sequence ID" value="GAT43892.1"/>
    <property type="molecule type" value="Genomic_DNA"/>
</dbReference>
<evidence type="ECO:0000259" key="3">
    <source>
        <dbReference type="Pfam" id="PF20152"/>
    </source>
</evidence>
<sequence>MPAVEAVGGEAVGLIKMNQDRLRAAAVFDLPPTVATAQGRMADSDPLTTVLKNTIGVWLLVLLFQSILYGIALLQIFFYFHWYPNDSRWTSGTVILVTVLETLQSALFFTGVYETVINGFASLSFLDLMSLSWTIGVELEAVYLSTFIVQIYYATQIYRFHQKDNLVPLAIGILSLAALAAGSARVYVSVRLQLDIVWAASAAIAQAVLTLLADILITGRLWHLLKLGKDASNRMDHVTDFLLKIVINRGFLTMLVAALNLILFTLRPNTYDYMSVLLLSGKLYLNSMLAMLNTRKHARKLGGFGSVAVVSEMEFMHTSVQLAVATQGMESGSGVRPTVPPIAGRNQES</sequence>
<keyword evidence="2" id="KW-0812">Transmembrane</keyword>
<keyword evidence="2" id="KW-0472">Membrane</keyword>